<feature type="transmembrane region" description="Helical" evidence="7">
    <location>
        <begin position="100"/>
        <end position="119"/>
    </location>
</feature>
<dbReference type="InterPro" id="IPR035906">
    <property type="entry name" value="MetI-like_sf"/>
</dbReference>
<keyword evidence="2 7" id="KW-0813">Transport</keyword>
<keyword evidence="6 7" id="KW-0472">Membrane</keyword>
<evidence type="ECO:0000256" key="4">
    <source>
        <dbReference type="ARBA" id="ARBA00022692"/>
    </source>
</evidence>
<comment type="caution">
    <text evidence="9">The sequence shown here is derived from an EMBL/GenBank/DDBJ whole genome shotgun (WGS) entry which is preliminary data.</text>
</comment>
<evidence type="ECO:0000256" key="5">
    <source>
        <dbReference type="ARBA" id="ARBA00022989"/>
    </source>
</evidence>
<dbReference type="Proteomes" id="UP000293142">
    <property type="component" value="Unassembled WGS sequence"/>
</dbReference>
<dbReference type="InterPro" id="IPR000515">
    <property type="entry name" value="MetI-like"/>
</dbReference>
<organism evidence="9 10">
    <name type="scientific">Paenibacillus thalictri</name>
    <dbReference type="NCBI Taxonomy" id="2527873"/>
    <lineage>
        <taxon>Bacteria</taxon>
        <taxon>Bacillati</taxon>
        <taxon>Bacillota</taxon>
        <taxon>Bacilli</taxon>
        <taxon>Bacillales</taxon>
        <taxon>Paenibacillaceae</taxon>
        <taxon>Paenibacillus</taxon>
    </lineage>
</organism>
<dbReference type="SUPFAM" id="SSF161098">
    <property type="entry name" value="MetI-like"/>
    <property type="match status" value="1"/>
</dbReference>
<sequence length="322" mass="36083">MPPHAANASVNGKQAVVRRQSSRKKWIAYTRNYELYLMLLLPLAYYIIFHYLPMYGLQIAFKNFLPLKGINGSPWAGFVHFDRFFHYYNFWRIIGNTLGISLYSLAVGFFAPIVLALMLNEVKNAAFKKLVQNATYLPHFLSVVVVVGVMLTFTSVKGGIFNTIVGWFGHDPINFMIEPGYFKTLFVLSNVWENMGWNAIIYLAALAGINPELYEAAAIDGASKLKRLFNVSLPGIMPTIIVLLILRVGQLLNVGFEKILLMQNNATLSASDVISTYVYRTGLLESSFSFAAAVGLFNSVCNFIVLLLANYLARRVSSSSLW</sequence>
<keyword evidence="10" id="KW-1185">Reference proteome</keyword>
<feature type="transmembrane region" description="Helical" evidence="7">
    <location>
        <begin position="228"/>
        <end position="246"/>
    </location>
</feature>
<evidence type="ECO:0000256" key="3">
    <source>
        <dbReference type="ARBA" id="ARBA00022475"/>
    </source>
</evidence>
<evidence type="ECO:0000313" key="10">
    <source>
        <dbReference type="Proteomes" id="UP000293142"/>
    </source>
</evidence>
<dbReference type="EMBL" id="SIRE01000001">
    <property type="protein sequence ID" value="TBL81970.1"/>
    <property type="molecule type" value="Genomic_DNA"/>
</dbReference>
<name>A0A4Q9E0J6_9BACL</name>
<dbReference type="GO" id="GO:0055085">
    <property type="term" value="P:transmembrane transport"/>
    <property type="evidence" value="ECO:0007669"/>
    <property type="project" value="InterPro"/>
</dbReference>
<evidence type="ECO:0000256" key="7">
    <source>
        <dbReference type="RuleBase" id="RU363032"/>
    </source>
</evidence>
<keyword evidence="3" id="KW-1003">Cell membrane</keyword>
<dbReference type="AlphaFoldDB" id="A0A4Q9E0J6"/>
<evidence type="ECO:0000256" key="1">
    <source>
        <dbReference type="ARBA" id="ARBA00004651"/>
    </source>
</evidence>
<dbReference type="PANTHER" id="PTHR43227">
    <property type="entry name" value="BLL4140 PROTEIN"/>
    <property type="match status" value="1"/>
</dbReference>
<keyword evidence="4 7" id="KW-0812">Transmembrane</keyword>
<dbReference type="GO" id="GO:0005886">
    <property type="term" value="C:plasma membrane"/>
    <property type="evidence" value="ECO:0007669"/>
    <property type="project" value="UniProtKB-SubCell"/>
</dbReference>
<dbReference type="InterPro" id="IPR050809">
    <property type="entry name" value="UgpAE/MalFG_permease"/>
</dbReference>
<dbReference type="Gene3D" id="1.10.3720.10">
    <property type="entry name" value="MetI-like"/>
    <property type="match status" value="1"/>
</dbReference>
<dbReference type="PROSITE" id="PS50928">
    <property type="entry name" value="ABC_TM1"/>
    <property type="match status" value="1"/>
</dbReference>
<feature type="transmembrane region" description="Helical" evidence="7">
    <location>
        <begin position="288"/>
        <end position="313"/>
    </location>
</feature>
<reference evidence="9 10" key="1">
    <citation type="submission" date="2019-02" db="EMBL/GenBank/DDBJ databases">
        <title>Paenibacillus sp. nov., isolated from surface-sterilized tissue of Thalictrum simplex L.</title>
        <authorList>
            <person name="Tuo L."/>
        </authorList>
    </citation>
    <scope>NUCLEOTIDE SEQUENCE [LARGE SCALE GENOMIC DNA]</scope>
    <source>
        <strain evidence="9 10">N2SHLJ1</strain>
    </source>
</reference>
<dbReference type="OrthoDB" id="9785836at2"/>
<dbReference type="RefSeq" id="WP_131011255.1">
    <property type="nucleotide sequence ID" value="NZ_SIRE01000001.1"/>
</dbReference>
<comment type="subcellular location">
    <subcellularLocation>
        <location evidence="1 7">Cell membrane</location>
        <topology evidence="1 7">Multi-pass membrane protein</topology>
    </subcellularLocation>
</comment>
<comment type="similarity">
    <text evidence="7">Belongs to the binding-protein-dependent transport system permease family.</text>
</comment>
<protein>
    <submittedName>
        <fullName evidence="9">Sugar ABC transporter permease</fullName>
    </submittedName>
</protein>
<evidence type="ECO:0000256" key="6">
    <source>
        <dbReference type="ARBA" id="ARBA00023136"/>
    </source>
</evidence>
<dbReference type="PANTHER" id="PTHR43227:SF11">
    <property type="entry name" value="BLL4140 PROTEIN"/>
    <property type="match status" value="1"/>
</dbReference>
<evidence type="ECO:0000313" key="9">
    <source>
        <dbReference type="EMBL" id="TBL81970.1"/>
    </source>
</evidence>
<evidence type="ECO:0000259" key="8">
    <source>
        <dbReference type="PROSITE" id="PS50928"/>
    </source>
</evidence>
<dbReference type="CDD" id="cd06261">
    <property type="entry name" value="TM_PBP2"/>
    <property type="match status" value="1"/>
</dbReference>
<feature type="domain" description="ABC transmembrane type-1" evidence="8">
    <location>
        <begin position="94"/>
        <end position="309"/>
    </location>
</feature>
<feature type="transmembrane region" description="Helical" evidence="7">
    <location>
        <begin position="33"/>
        <end position="52"/>
    </location>
</feature>
<evidence type="ECO:0000256" key="2">
    <source>
        <dbReference type="ARBA" id="ARBA00022448"/>
    </source>
</evidence>
<proteinExistence type="inferred from homology"/>
<feature type="transmembrane region" description="Helical" evidence="7">
    <location>
        <begin position="185"/>
        <end position="207"/>
    </location>
</feature>
<gene>
    <name evidence="9" type="ORF">EYB31_00210</name>
</gene>
<feature type="transmembrane region" description="Helical" evidence="7">
    <location>
        <begin position="140"/>
        <end position="165"/>
    </location>
</feature>
<keyword evidence="5 7" id="KW-1133">Transmembrane helix</keyword>
<dbReference type="Pfam" id="PF00528">
    <property type="entry name" value="BPD_transp_1"/>
    <property type="match status" value="1"/>
</dbReference>
<accession>A0A4Q9E0J6</accession>